<evidence type="ECO:0000256" key="2">
    <source>
        <dbReference type="ARBA" id="ARBA00004687"/>
    </source>
</evidence>
<keyword evidence="7 11" id="KW-1133">Transmembrane helix</keyword>
<comment type="pathway">
    <text evidence="2">Glycolipid biosynthesis; glycosylphosphatidylinositol-anchor biosynthesis.</text>
</comment>
<evidence type="ECO:0000256" key="3">
    <source>
        <dbReference type="ARBA" id="ARBA00005316"/>
    </source>
</evidence>
<evidence type="ECO:0000313" key="12">
    <source>
        <dbReference type="EMBL" id="WFD04010.1"/>
    </source>
</evidence>
<protein>
    <recommendedName>
        <fullName evidence="14">GPI transamidase component PIG-S</fullName>
    </recommendedName>
</protein>
<dbReference type="AlphaFoldDB" id="A0AAF0IST0"/>
<keyword evidence="9" id="KW-0325">Glycoprotein</keyword>
<evidence type="ECO:0000256" key="7">
    <source>
        <dbReference type="ARBA" id="ARBA00022989"/>
    </source>
</evidence>
<keyword evidence="6" id="KW-0256">Endoplasmic reticulum</keyword>
<dbReference type="Proteomes" id="UP001214603">
    <property type="component" value="Chromosome 6"/>
</dbReference>
<evidence type="ECO:0000256" key="11">
    <source>
        <dbReference type="SAM" id="Phobius"/>
    </source>
</evidence>
<proteinExistence type="inferred from homology"/>
<evidence type="ECO:0000256" key="6">
    <source>
        <dbReference type="ARBA" id="ARBA00022824"/>
    </source>
</evidence>
<evidence type="ECO:0000256" key="8">
    <source>
        <dbReference type="ARBA" id="ARBA00023136"/>
    </source>
</evidence>
<dbReference type="PANTHER" id="PTHR21072">
    <property type="entry name" value="GPI TRANSAMIDASE COMPONENT PIG-S"/>
    <property type="match status" value="1"/>
</dbReference>
<organism evidence="12 13">
    <name type="scientific">Malassezia obtusa</name>
    <dbReference type="NCBI Taxonomy" id="76774"/>
    <lineage>
        <taxon>Eukaryota</taxon>
        <taxon>Fungi</taxon>
        <taxon>Dikarya</taxon>
        <taxon>Basidiomycota</taxon>
        <taxon>Ustilaginomycotina</taxon>
        <taxon>Malasseziomycetes</taxon>
        <taxon>Malasseziales</taxon>
        <taxon>Malasseziaceae</taxon>
        <taxon>Malassezia</taxon>
    </lineage>
</organism>
<feature type="region of interest" description="Disordered" evidence="10">
    <location>
        <begin position="280"/>
        <end position="330"/>
    </location>
</feature>
<dbReference type="GO" id="GO:0042765">
    <property type="term" value="C:GPI-anchor transamidase complex"/>
    <property type="evidence" value="ECO:0007669"/>
    <property type="project" value="InterPro"/>
</dbReference>
<sequence length="607" mass="66612">MAEAPFQATRVRVAILASFVLVIVAALPVWWKLTTIVRLPLPAHAVHAWEKRGVRLRLTQACPVRPALRVTLADEGVAIDSSVCAIVAQKLAALSDDAACLDWAVEAKDCAYGPQAPYAMRTSRAHAEYRLGVQPSTACDGELMTVCAEHAPDAVADQVTAKLAPFLGRNSDDLTKPASSQDLARIQYAKDVRIVFSLLNEDASQGGAASGWDLREALEELEHIHGALPPRLAPILPLFRLLHTARPIHRFQLESQVQWYAPLEFAPVPEVVEAEDLATSTPLDQPADVHSAGPLDDSNLDEAGRVEQARHAEAARRAESSTHPARRQHTEHFASLDDVRVFINSAQWNLESYGLADAPVNSSESGQFEEQTLHFVLFLPSNAHRPLRIRDPATSQVVPNPAWVVPQWGGVVVWNRPPTAGALSPPLSLDELAEPLRLFAAQLAQLLGIPVSHLSNQDSVLYFATQGLLWRRTLESAQNTIETLGSTVRLVHKIPNLGVGKTVRDEFSSALHSLDMVRGTLIQLVRALEGRDGNASFEAALDLAFSAQRHASRAFFDPSMLAMLYFPDEHKYAVYTPLFGPLFVPLFVAGVREVRRQRRLRTALKAD</sequence>
<dbReference type="GO" id="GO:0016255">
    <property type="term" value="P:attachment of GPI anchor to protein"/>
    <property type="evidence" value="ECO:0007669"/>
    <property type="project" value="InterPro"/>
</dbReference>
<gene>
    <name evidence="12" type="ORF">MOBT1_002707</name>
</gene>
<evidence type="ECO:0000256" key="10">
    <source>
        <dbReference type="SAM" id="MobiDB-lite"/>
    </source>
</evidence>
<evidence type="ECO:0000256" key="5">
    <source>
        <dbReference type="ARBA" id="ARBA00022692"/>
    </source>
</evidence>
<dbReference type="EMBL" id="CP119939">
    <property type="protein sequence ID" value="WFD04010.1"/>
    <property type="molecule type" value="Genomic_DNA"/>
</dbReference>
<evidence type="ECO:0008006" key="14">
    <source>
        <dbReference type="Google" id="ProtNLM"/>
    </source>
</evidence>
<evidence type="ECO:0000313" key="13">
    <source>
        <dbReference type="Proteomes" id="UP001214603"/>
    </source>
</evidence>
<dbReference type="Pfam" id="PF10510">
    <property type="entry name" value="PIG-S"/>
    <property type="match status" value="1"/>
</dbReference>
<comment type="subcellular location">
    <subcellularLocation>
        <location evidence="1">Endoplasmic reticulum membrane</location>
        <topology evidence="1">Multi-pass membrane protein</topology>
    </subcellularLocation>
</comment>
<feature type="transmembrane region" description="Helical" evidence="11">
    <location>
        <begin position="12"/>
        <end position="31"/>
    </location>
</feature>
<evidence type="ECO:0000256" key="4">
    <source>
        <dbReference type="ARBA" id="ARBA00022502"/>
    </source>
</evidence>
<accession>A0AAF0IST0</accession>
<keyword evidence="8 11" id="KW-0472">Membrane</keyword>
<name>A0AAF0IST0_9BASI</name>
<reference evidence="12" key="1">
    <citation type="submission" date="2023-03" db="EMBL/GenBank/DDBJ databases">
        <title>Mating type loci evolution in Malassezia.</title>
        <authorList>
            <person name="Coelho M.A."/>
        </authorList>
    </citation>
    <scope>NUCLEOTIDE SEQUENCE</scope>
    <source>
        <strain evidence="12">CBS 7876</strain>
    </source>
</reference>
<dbReference type="InterPro" id="IPR019540">
    <property type="entry name" value="PtdIno-glycan_biosynth_class_S"/>
</dbReference>
<evidence type="ECO:0000256" key="1">
    <source>
        <dbReference type="ARBA" id="ARBA00004477"/>
    </source>
</evidence>
<feature type="transmembrane region" description="Helical" evidence="11">
    <location>
        <begin position="572"/>
        <end position="591"/>
    </location>
</feature>
<comment type="similarity">
    <text evidence="3">Belongs to the PIGS family.</text>
</comment>
<dbReference type="GO" id="GO:0006506">
    <property type="term" value="P:GPI anchor biosynthetic process"/>
    <property type="evidence" value="ECO:0007669"/>
    <property type="project" value="UniProtKB-KW"/>
</dbReference>
<keyword evidence="4" id="KW-0337">GPI-anchor biosynthesis</keyword>
<evidence type="ECO:0000256" key="9">
    <source>
        <dbReference type="ARBA" id="ARBA00023180"/>
    </source>
</evidence>
<feature type="compositionally biased region" description="Basic and acidic residues" evidence="10">
    <location>
        <begin position="302"/>
        <end position="320"/>
    </location>
</feature>
<keyword evidence="13" id="KW-1185">Reference proteome</keyword>
<dbReference type="PANTHER" id="PTHR21072:SF13">
    <property type="entry name" value="GPI TRANSAMIDASE COMPONENT PIG-S"/>
    <property type="match status" value="1"/>
</dbReference>
<keyword evidence="5 11" id="KW-0812">Transmembrane</keyword>